<dbReference type="InterPro" id="IPR035935">
    <property type="entry name" value="TFB5-like_sf"/>
</dbReference>
<dbReference type="FunFam" id="3.30.70.1220:FF:000002">
    <property type="entry name" value="RNA polymerase II transcription factor B subunit 5"/>
    <property type="match status" value="1"/>
</dbReference>
<dbReference type="GO" id="GO:0000439">
    <property type="term" value="C:transcription factor TFIIH core complex"/>
    <property type="evidence" value="ECO:0007669"/>
    <property type="project" value="UniProtKB-UniRule"/>
</dbReference>
<comment type="caution">
    <text evidence="11">The sequence shown here is derived from an EMBL/GenBank/DDBJ whole genome shotgun (WGS) entry which is preliminary data.</text>
</comment>
<evidence type="ECO:0000256" key="8">
    <source>
        <dbReference type="ARBA" id="ARBA00023242"/>
    </source>
</evidence>
<keyword evidence="5 9" id="KW-0805">Transcription regulation</keyword>
<dbReference type="PANTHER" id="PTHR28580">
    <property type="entry name" value="GENERAL TRANSCRIPTION FACTOR IIH SUBUNIT 5"/>
    <property type="match status" value="1"/>
</dbReference>
<gene>
    <name evidence="11" type="ORF">PCL_06074</name>
    <name evidence="10" type="ORF">Purlil1_9103</name>
</gene>
<keyword evidence="6 9" id="KW-0804">Transcription</keyword>
<evidence type="ECO:0000256" key="2">
    <source>
        <dbReference type="ARBA" id="ARBA00004123"/>
    </source>
</evidence>
<evidence type="ECO:0000313" key="12">
    <source>
        <dbReference type="Proteomes" id="UP000245956"/>
    </source>
</evidence>
<sequence length="165" mass="18348">MPGRLTADLIFCRKWMLKESLAGRADARRGRGGLCSATPAGSQSAQTWKEVQSSTPPLAKSPCLASSRRASLSPSIRQQRYDEEQQLCLQSSITMPRAIRGVLIECDPSIKSIIVNIDSDNHDFIIEDLDEERVVVKENMVPLLKQKLEDRLKENLPPVDESGSE</sequence>
<evidence type="ECO:0000313" key="13">
    <source>
        <dbReference type="Proteomes" id="UP001287286"/>
    </source>
</evidence>
<dbReference type="EMBL" id="JAWRVI010000040">
    <property type="protein sequence ID" value="KAK4086487.1"/>
    <property type="molecule type" value="Genomic_DNA"/>
</dbReference>
<dbReference type="EMBL" id="LCWV01000002">
    <property type="protein sequence ID" value="PWI75416.1"/>
    <property type="molecule type" value="Genomic_DNA"/>
</dbReference>
<keyword evidence="13" id="KW-1185">Reference proteome</keyword>
<dbReference type="PANTHER" id="PTHR28580:SF1">
    <property type="entry name" value="GENERAL TRANSCRIPTION FACTOR IIH SUBUNIT 5"/>
    <property type="match status" value="1"/>
</dbReference>
<reference evidence="10" key="3">
    <citation type="submission" date="2023-11" db="EMBL/GenBank/DDBJ databases">
        <authorList>
            <person name="Beijen E."/>
            <person name="Ohm R.A."/>
        </authorList>
    </citation>
    <scope>NUCLEOTIDE SEQUENCE</scope>
    <source>
        <strain evidence="10">CBS 150709</strain>
    </source>
</reference>
<dbReference type="InterPro" id="IPR009400">
    <property type="entry name" value="TFIIH_TTDA/Tfb5"/>
</dbReference>
<organism evidence="11 12">
    <name type="scientific">Purpureocillium lilacinum</name>
    <name type="common">Paecilomyces lilacinus</name>
    <dbReference type="NCBI Taxonomy" id="33203"/>
    <lineage>
        <taxon>Eukaryota</taxon>
        <taxon>Fungi</taxon>
        <taxon>Dikarya</taxon>
        <taxon>Ascomycota</taxon>
        <taxon>Pezizomycotina</taxon>
        <taxon>Sordariomycetes</taxon>
        <taxon>Hypocreomycetidae</taxon>
        <taxon>Hypocreales</taxon>
        <taxon>Ophiocordycipitaceae</taxon>
        <taxon>Purpureocillium</taxon>
    </lineage>
</organism>
<keyword evidence="4 9" id="KW-0227">DNA damage</keyword>
<dbReference type="Proteomes" id="UP001287286">
    <property type="component" value="Unassembled WGS sequence"/>
</dbReference>
<dbReference type="GO" id="GO:0005675">
    <property type="term" value="C:transcription factor TFIIH holo complex"/>
    <property type="evidence" value="ECO:0007669"/>
    <property type="project" value="TreeGrafter"/>
</dbReference>
<dbReference type="Gene3D" id="3.30.70.1220">
    <property type="entry name" value="TFB5-like"/>
    <property type="match status" value="1"/>
</dbReference>
<dbReference type="SUPFAM" id="SSF142897">
    <property type="entry name" value="TFB5-like"/>
    <property type="match status" value="1"/>
</dbReference>
<evidence type="ECO:0000256" key="5">
    <source>
        <dbReference type="ARBA" id="ARBA00023015"/>
    </source>
</evidence>
<dbReference type="Pfam" id="PF06331">
    <property type="entry name" value="Tfb5"/>
    <property type="match status" value="1"/>
</dbReference>
<comment type="similarity">
    <text evidence="3 9">Belongs to the TFB5 family.</text>
</comment>
<protein>
    <recommendedName>
        <fullName evidence="9">General transcription and DNA repair factor IIH subunit TFB5</fullName>
    </recommendedName>
</protein>
<dbReference type="Proteomes" id="UP000245956">
    <property type="component" value="Unassembled WGS sequence"/>
</dbReference>
<comment type="subcellular location">
    <subcellularLocation>
        <location evidence="2 9">Nucleus</location>
    </subcellularLocation>
</comment>
<dbReference type="AlphaFoldDB" id="A0A2U3ELM1"/>
<dbReference type="SMART" id="SM01395">
    <property type="entry name" value="Tbf5"/>
    <property type="match status" value="1"/>
</dbReference>
<dbReference type="GO" id="GO:0006294">
    <property type="term" value="P:nucleotide-excision repair, preincision complex assembly"/>
    <property type="evidence" value="ECO:0007669"/>
    <property type="project" value="TreeGrafter"/>
</dbReference>
<evidence type="ECO:0000313" key="10">
    <source>
        <dbReference type="EMBL" id="KAK4086487.1"/>
    </source>
</evidence>
<comment type="subunit">
    <text evidence="9">Component of the 7-subunit TFIIH core complex.</text>
</comment>
<evidence type="ECO:0000256" key="4">
    <source>
        <dbReference type="ARBA" id="ARBA00022763"/>
    </source>
</evidence>
<reference evidence="10 13" key="4">
    <citation type="journal article" date="2024" name="Microbiol. Resour. Announc.">
        <title>Genome annotations for the ascomycete fungi Trichoderma harzianum, Trichoderma aggressivum, and Purpureocillium lilacinum.</title>
        <authorList>
            <person name="Beijen E.P.W."/>
            <person name="Ohm R.A."/>
        </authorList>
    </citation>
    <scope>NUCLEOTIDE SEQUENCE [LARGE SCALE GENOMIC DNA]</scope>
    <source>
        <strain evidence="10 13">CBS 150709</strain>
    </source>
</reference>
<evidence type="ECO:0000313" key="11">
    <source>
        <dbReference type="EMBL" id="PWI75416.1"/>
    </source>
</evidence>
<reference evidence="11" key="1">
    <citation type="submission" date="2015-05" db="EMBL/GenBank/DDBJ databases">
        <authorList>
            <person name="Wang D.B."/>
            <person name="Wang M."/>
        </authorList>
    </citation>
    <scope>NUCLEOTIDE SEQUENCE</scope>
    <source>
        <strain evidence="11">36-1</strain>
    </source>
</reference>
<evidence type="ECO:0000256" key="6">
    <source>
        <dbReference type="ARBA" id="ARBA00023163"/>
    </source>
</evidence>
<name>A0A2U3ELM1_PURLI</name>
<dbReference type="GO" id="GO:0006367">
    <property type="term" value="P:transcription initiation at RNA polymerase II promoter"/>
    <property type="evidence" value="ECO:0007669"/>
    <property type="project" value="UniProtKB-UniRule"/>
</dbReference>
<accession>A0A2U3ELM1</accession>
<evidence type="ECO:0000256" key="7">
    <source>
        <dbReference type="ARBA" id="ARBA00023204"/>
    </source>
</evidence>
<keyword evidence="8 9" id="KW-0539">Nucleus</keyword>
<reference evidence="11 12" key="2">
    <citation type="journal article" date="2016" name="Front. Microbiol.">
        <title>Genome and transcriptome sequences reveal the specific parasitism of the nematophagous Purpureocillium lilacinum 36-1.</title>
        <authorList>
            <person name="Xie J."/>
            <person name="Li S."/>
            <person name="Mo C."/>
            <person name="Xiao X."/>
            <person name="Peng D."/>
            <person name="Wang G."/>
            <person name="Xiao Y."/>
        </authorList>
    </citation>
    <scope>NUCLEOTIDE SEQUENCE [LARGE SCALE GENOMIC DNA]</scope>
    <source>
        <strain evidence="11 12">36-1</strain>
    </source>
</reference>
<proteinExistence type="inferred from homology"/>
<keyword evidence="7 9" id="KW-0234">DNA repair</keyword>
<evidence type="ECO:0000256" key="1">
    <source>
        <dbReference type="ARBA" id="ARBA00002817"/>
    </source>
</evidence>
<evidence type="ECO:0000256" key="9">
    <source>
        <dbReference type="RuleBase" id="RU368032"/>
    </source>
</evidence>
<evidence type="ECO:0000256" key="3">
    <source>
        <dbReference type="ARBA" id="ARBA00007470"/>
    </source>
</evidence>
<comment type="function">
    <text evidence="1">Component of the general transcription and DNA repair factor IIH (TFIIH) core complex, which is involved in general and transcription-coupled nucleotide excision repair (NER) of damaged DNA and, when complexed to TFIIK, in RNA transcription by RNA polymerase II. In NER, TFIIH acts by opening DNA around the lesion to allow the excision of the damaged oligonucleotide and its replacement by a new DNA fragment. In transcription, TFIIH has an essential role in transcription initiation. When the pre-initiation complex (PIC) has been established, TFIIH is required for promoter opening and promoter escape. Phosphorylation of the C-terminal tail (CTD) of the largest subunit of RNA polymerase II by the kinase module TFIIK controls the initiation of transcription.</text>
</comment>
<comment type="function">
    <text evidence="9">In NER, TFIIH acts by opening DNA around the lesion to allow the excision of the damaged oligonucleotide and its replacement by a new DNA fragment. In transcription, TFIIH has an essential role in transcription initiation. When the pre-initiation complex (PIC) has been established, TFIIH is required for promoter opening and promoter escape.</text>
</comment>